<evidence type="ECO:0000313" key="8">
    <source>
        <dbReference type="Proteomes" id="UP001301769"/>
    </source>
</evidence>
<dbReference type="NCBIfam" id="TIGR01167">
    <property type="entry name" value="LPXTG_anchor"/>
    <property type="match status" value="1"/>
</dbReference>
<dbReference type="PANTHER" id="PTHR15549">
    <property type="entry name" value="PAIRED IMMUNOGLOBULIN-LIKE TYPE 2 RECEPTOR"/>
    <property type="match status" value="1"/>
</dbReference>
<feature type="transmembrane region" description="Helical" evidence="6">
    <location>
        <begin position="212"/>
        <end position="234"/>
    </location>
</feature>
<dbReference type="GO" id="GO:0071944">
    <property type="term" value="C:cell periphery"/>
    <property type="evidence" value="ECO:0007669"/>
    <property type="project" value="UniProtKB-ARBA"/>
</dbReference>
<evidence type="ECO:0000256" key="5">
    <source>
        <dbReference type="SAM" id="MobiDB-lite"/>
    </source>
</evidence>
<comment type="caution">
    <text evidence="7">The sequence shown here is derived from an EMBL/GenBank/DDBJ whole genome shotgun (WGS) entry which is preliminary data.</text>
</comment>
<feature type="region of interest" description="Disordered" evidence="5">
    <location>
        <begin position="309"/>
        <end position="350"/>
    </location>
</feature>
<reference evidence="7" key="1">
    <citation type="journal article" date="2023" name="Mol. Phylogenet. Evol.">
        <title>Genome-scale phylogeny and comparative genomics of the fungal order Sordariales.</title>
        <authorList>
            <person name="Hensen N."/>
            <person name="Bonometti L."/>
            <person name="Westerberg I."/>
            <person name="Brannstrom I.O."/>
            <person name="Guillou S."/>
            <person name="Cros-Aarteil S."/>
            <person name="Calhoun S."/>
            <person name="Haridas S."/>
            <person name="Kuo A."/>
            <person name="Mondo S."/>
            <person name="Pangilinan J."/>
            <person name="Riley R."/>
            <person name="LaButti K."/>
            <person name="Andreopoulos B."/>
            <person name="Lipzen A."/>
            <person name="Chen C."/>
            <person name="Yan M."/>
            <person name="Daum C."/>
            <person name="Ng V."/>
            <person name="Clum A."/>
            <person name="Steindorff A."/>
            <person name="Ohm R.A."/>
            <person name="Martin F."/>
            <person name="Silar P."/>
            <person name="Natvig D.O."/>
            <person name="Lalanne C."/>
            <person name="Gautier V."/>
            <person name="Ament-Velasquez S.L."/>
            <person name="Kruys A."/>
            <person name="Hutchinson M.I."/>
            <person name="Powell A.J."/>
            <person name="Barry K."/>
            <person name="Miller A.N."/>
            <person name="Grigoriev I.V."/>
            <person name="Debuchy R."/>
            <person name="Gladieux P."/>
            <person name="Hiltunen Thoren M."/>
            <person name="Johannesson H."/>
        </authorList>
    </citation>
    <scope>NUCLEOTIDE SEQUENCE</scope>
    <source>
        <strain evidence="7">PSN293</strain>
    </source>
</reference>
<keyword evidence="4 6" id="KW-0472">Membrane</keyword>
<name>A0AAN6YAT4_9PEZI</name>
<accession>A0AAN6YAT4</accession>
<feature type="compositionally biased region" description="Low complexity" evidence="5">
    <location>
        <begin position="391"/>
        <end position="405"/>
    </location>
</feature>
<reference evidence="7" key="2">
    <citation type="submission" date="2023-05" db="EMBL/GenBank/DDBJ databases">
        <authorList>
            <consortium name="Lawrence Berkeley National Laboratory"/>
            <person name="Steindorff A."/>
            <person name="Hensen N."/>
            <person name="Bonometti L."/>
            <person name="Westerberg I."/>
            <person name="Brannstrom I.O."/>
            <person name="Guillou S."/>
            <person name="Cros-Aarteil S."/>
            <person name="Calhoun S."/>
            <person name="Haridas S."/>
            <person name="Kuo A."/>
            <person name="Mondo S."/>
            <person name="Pangilinan J."/>
            <person name="Riley R."/>
            <person name="Labutti K."/>
            <person name="Andreopoulos B."/>
            <person name="Lipzen A."/>
            <person name="Chen C."/>
            <person name="Yanf M."/>
            <person name="Daum C."/>
            <person name="Ng V."/>
            <person name="Clum A."/>
            <person name="Ohm R."/>
            <person name="Martin F."/>
            <person name="Silar P."/>
            <person name="Natvig D."/>
            <person name="Lalanne C."/>
            <person name="Gautier V."/>
            <person name="Ament-Velasquez S.L."/>
            <person name="Kruys A."/>
            <person name="Hutchinson M.I."/>
            <person name="Powell A.J."/>
            <person name="Barry K."/>
            <person name="Miller A.N."/>
            <person name="Grigoriev I.V."/>
            <person name="Debuchy R."/>
            <person name="Gladieux P."/>
            <person name="Thoren M.H."/>
            <person name="Johannesson H."/>
        </authorList>
    </citation>
    <scope>NUCLEOTIDE SEQUENCE</scope>
    <source>
        <strain evidence="7">PSN293</strain>
    </source>
</reference>
<gene>
    <name evidence="7" type="ORF">QBC37DRAFT_418374</name>
</gene>
<evidence type="ECO:0000256" key="1">
    <source>
        <dbReference type="ARBA" id="ARBA00004167"/>
    </source>
</evidence>
<feature type="compositionally biased region" description="Polar residues" evidence="5">
    <location>
        <begin position="315"/>
        <end position="339"/>
    </location>
</feature>
<evidence type="ECO:0000256" key="2">
    <source>
        <dbReference type="ARBA" id="ARBA00022692"/>
    </source>
</evidence>
<keyword evidence="2 6" id="KW-0812">Transmembrane</keyword>
<comment type="subcellular location">
    <subcellularLocation>
        <location evidence="1">Membrane</location>
        <topology evidence="1">Single-pass membrane protein</topology>
    </subcellularLocation>
</comment>
<sequence length="497" mass="52197">MLISCEQISLLLCTNKISSKAKIVTTPGRVAIPTNVEPKYSGSGQLLAGACSASTDYTLVNAGATVYAAGVVGCNGNRPECCPWKVGEMGSAGGAAPAGGTEDQGKNRVGVDFPQPQNNAQAVLSGCAQDYYSVSGGCCPVGYWPFTAAVGGQTPCYSEVNRMTVGTVTVGAEDEKAKDTSKPTSAVVNIVWSMRYQVEDTSSGGLSTGAKAGIGAGVGIVAIALIGLGAWFFWRRRKNKKQVGEKPATAAVAAAAVPPQADPLPPKQPEQVIQQQHMMPQQGYFPPGQLAPGQFPPGQYPPGTVFMPAPGAPSPSDQMSYTTNMAVSPPSTLVPQHTGASMGAMSELSSQNQQQQYYAFAGPNQQIQQSGSPPPPIQPVPGTVPSPPPQAQQQQQQFGPPQTGPISPQELQGQQQQFAHPQAGPGSPQELQGQQQQQQFSPPETGPGSPQELHGQQQFAPQQMVWDQNAGGYVLPQQQAQQFYQPQQQPLLQQPQQ</sequence>
<feature type="compositionally biased region" description="Low complexity" evidence="5">
    <location>
        <begin position="412"/>
        <end position="443"/>
    </location>
</feature>
<keyword evidence="3 6" id="KW-1133">Transmembrane helix</keyword>
<dbReference type="PANTHER" id="PTHR15549:SF26">
    <property type="entry name" value="AXIAL BUDDING PATTERN PROTEIN 2-RELATED"/>
    <property type="match status" value="1"/>
</dbReference>
<dbReference type="GO" id="GO:0016020">
    <property type="term" value="C:membrane"/>
    <property type="evidence" value="ECO:0007669"/>
    <property type="project" value="UniProtKB-SubCell"/>
</dbReference>
<evidence type="ECO:0000256" key="3">
    <source>
        <dbReference type="ARBA" id="ARBA00022989"/>
    </source>
</evidence>
<evidence type="ECO:0000313" key="7">
    <source>
        <dbReference type="EMBL" id="KAK4215868.1"/>
    </source>
</evidence>
<proteinExistence type="predicted"/>
<feature type="compositionally biased region" description="Pro residues" evidence="5">
    <location>
        <begin position="372"/>
        <end position="390"/>
    </location>
</feature>
<evidence type="ECO:0000256" key="4">
    <source>
        <dbReference type="ARBA" id="ARBA00023136"/>
    </source>
</evidence>
<dbReference type="Proteomes" id="UP001301769">
    <property type="component" value="Unassembled WGS sequence"/>
</dbReference>
<dbReference type="AlphaFoldDB" id="A0AAN6YAT4"/>
<protein>
    <submittedName>
        <fullName evidence="7">Uncharacterized protein</fullName>
    </submittedName>
</protein>
<evidence type="ECO:0000256" key="6">
    <source>
        <dbReference type="SAM" id="Phobius"/>
    </source>
</evidence>
<organism evidence="7 8">
    <name type="scientific">Rhypophila decipiens</name>
    <dbReference type="NCBI Taxonomy" id="261697"/>
    <lineage>
        <taxon>Eukaryota</taxon>
        <taxon>Fungi</taxon>
        <taxon>Dikarya</taxon>
        <taxon>Ascomycota</taxon>
        <taxon>Pezizomycotina</taxon>
        <taxon>Sordariomycetes</taxon>
        <taxon>Sordariomycetidae</taxon>
        <taxon>Sordariales</taxon>
        <taxon>Naviculisporaceae</taxon>
        <taxon>Rhypophila</taxon>
    </lineage>
</organism>
<dbReference type="EMBL" id="MU858075">
    <property type="protein sequence ID" value="KAK4215868.1"/>
    <property type="molecule type" value="Genomic_DNA"/>
</dbReference>
<feature type="region of interest" description="Disordered" evidence="5">
    <location>
        <begin position="365"/>
        <end position="471"/>
    </location>
</feature>
<dbReference type="InterPro" id="IPR051694">
    <property type="entry name" value="Immunoregulatory_rcpt-like"/>
</dbReference>
<keyword evidence="8" id="KW-1185">Reference proteome</keyword>